<dbReference type="Pfam" id="PF00698">
    <property type="entry name" value="Acyl_transf_1"/>
    <property type="match status" value="1"/>
</dbReference>
<dbReference type="InterPro" id="IPR036736">
    <property type="entry name" value="ACP-like_sf"/>
</dbReference>
<dbReference type="InterPro" id="IPR001227">
    <property type="entry name" value="Ac_transferase_dom_sf"/>
</dbReference>
<proteinExistence type="predicted"/>
<evidence type="ECO:0000256" key="1">
    <source>
        <dbReference type="ARBA" id="ARBA00001957"/>
    </source>
</evidence>
<dbReference type="InterPro" id="IPR006162">
    <property type="entry name" value="Ppantetheine_attach_site"/>
</dbReference>
<feature type="active site" description="Proton donor; for dehydratase activity" evidence="9">
    <location>
        <position position="1151"/>
    </location>
</feature>
<dbReference type="CDD" id="cd05195">
    <property type="entry name" value="enoyl_red"/>
    <property type="match status" value="1"/>
</dbReference>
<dbReference type="EMBL" id="CP066831">
    <property type="protein sequence ID" value="QQM45059.1"/>
    <property type="molecule type" value="Genomic_DNA"/>
</dbReference>
<evidence type="ECO:0000256" key="9">
    <source>
        <dbReference type="PROSITE-ProRule" id="PRU01363"/>
    </source>
</evidence>
<dbReference type="Pfam" id="PF08659">
    <property type="entry name" value="KR"/>
    <property type="match status" value="1"/>
</dbReference>
<feature type="domain" description="Ketosynthase family 3 (KS3)" evidence="11">
    <location>
        <begin position="33"/>
        <end position="459"/>
    </location>
</feature>
<feature type="domain" description="Carrier" evidence="10">
    <location>
        <begin position="2078"/>
        <end position="2153"/>
    </location>
</feature>
<keyword evidence="6" id="KW-0045">Antibiotic biosynthesis</keyword>
<dbReference type="InterPro" id="IPR020841">
    <property type="entry name" value="PKS_Beta-ketoAc_synthase_dom"/>
</dbReference>
<dbReference type="SUPFAM" id="SSF50129">
    <property type="entry name" value="GroES-like"/>
    <property type="match status" value="1"/>
</dbReference>
<dbReference type="InterPro" id="IPR011032">
    <property type="entry name" value="GroES-like_sf"/>
</dbReference>
<comment type="cofactor">
    <cofactor evidence="1">
        <name>pantetheine 4'-phosphate</name>
        <dbReference type="ChEBI" id="CHEBI:47942"/>
    </cofactor>
</comment>
<organism evidence="13 14">
    <name type="scientific">Streptomyces liliifuscus</name>
    <dbReference type="NCBI Taxonomy" id="2797636"/>
    <lineage>
        <taxon>Bacteria</taxon>
        <taxon>Bacillati</taxon>
        <taxon>Actinomycetota</taxon>
        <taxon>Actinomycetes</taxon>
        <taxon>Kitasatosporales</taxon>
        <taxon>Streptomycetaceae</taxon>
        <taxon>Streptomyces</taxon>
    </lineage>
</organism>
<dbReference type="PROSITE" id="PS00012">
    <property type="entry name" value="PHOSPHOPANTETHEINE"/>
    <property type="match status" value="1"/>
</dbReference>
<gene>
    <name evidence="13" type="ORF">JEQ17_40445</name>
</gene>
<dbReference type="Pfam" id="PF21089">
    <property type="entry name" value="PKS_DH_N"/>
    <property type="match status" value="1"/>
</dbReference>
<dbReference type="InterPro" id="IPR055123">
    <property type="entry name" value="SpnB-like_Rossmann"/>
</dbReference>
<dbReference type="KEGG" id="slf:JEQ17_40445"/>
<dbReference type="InterPro" id="IPR015083">
    <property type="entry name" value="NorB/c/GfsB-D-like_docking"/>
</dbReference>
<evidence type="ECO:0000313" key="14">
    <source>
        <dbReference type="Proteomes" id="UP000595636"/>
    </source>
</evidence>
<dbReference type="InterPro" id="IPR013154">
    <property type="entry name" value="ADH-like_N"/>
</dbReference>
<evidence type="ECO:0000256" key="4">
    <source>
        <dbReference type="ARBA" id="ARBA00022553"/>
    </source>
</evidence>
<keyword evidence="5" id="KW-0808">Transferase</keyword>
<dbReference type="SMART" id="SM00827">
    <property type="entry name" value="PKS_AT"/>
    <property type="match status" value="1"/>
</dbReference>
<evidence type="ECO:0000256" key="7">
    <source>
        <dbReference type="ARBA" id="ARBA00023268"/>
    </source>
</evidence>
<protein>
    <submittedName>
        <fullName evidence="13">SDR family NAD(P)-dependent oxidoreductase</fullName>
    </submittedName>
</protein>
<dbReference type="InterPro" id="IPR036291">
    <property type="entry name" value="NAD(P)-bd_dom_sf"/>
</dbReference>
<dbReference type="InterPro" id="IPR057326">
    <property type="entry name" value="KR_dom"/>
</dbReference>
<dbReference type="GO" id="GO:0004312">
    <property type="term" value="F:fatty acid synthase activity"/>
    <property type="evidence" value="ECO:0007669"/>
    <property type="project" value="TreeGrafter"/>
</dbReference>
<accession>A0A7T7RFU6</accession>
<evidence type="ECO:0000259" key="10">
    <source>
        <dbReference type="PROSITE" id="PS50075"/>
    </source>
</evidence>
<dbReference type="Gene3D" id="3.40.50.720">
    <property type="entry name" value="NAD(P)-binding Rossmann-like Domain"/>
    <property type="match status" value="1"/>
</dbReference>
<dbReference type="FunFam" id="3.40.366.10:FF:000002">
    <property type="entry name" value="Probable polyketide synthase 2"/>
    <property type="match status" value="1"/>
</dbReference>
<dbReference type="CDD" id="cd00833">
    <property type="entry name" value="PKS"/>
    <property type="match status" value="1"/>
</dbReference>
<dbReference type="InterPro" id="IPR032821">
    <property type="entry name" value="PKS_assoc"/>
</dbReference>
<dbReference type="GO" id="GO:0006633">
    <property type="term" value="P:fatty acid biosynthetic process"/>
    <property type="evidence" value="ECO:0007669"/>
    <property type="project" value="InterPro"/>
</dbReference>
<evidence type="ECO:0000313" key="13">
    <source>
        <dbReference type="EMBL" id="QQM45059.1"/>
    </source>
</evidence>
<dbReference type="GO" id="GO:0033068">
    <property type="term" value="P:macrolide biosynthetic process"/>
    <property type="evidence" value="ECO:0007669"/>
    <property type="project" value="UniProtKB-ARBA"/>
</dbReference>
<dbReference type="FunFam" id="3.40.47.10:FF:000019">
    <property type="entry name" value="Polyketide synthase type I"/>
    <property type="match status" value="1"/>
</dbReference>
<dbReference type="SUPFAM" id="SSF47336">
    <property type="entry name" value="ACP-like"/>
    <property type="match status" value="1"/>
</dbReference>
<dbReference type="InterPro" id="IPR009081">
    <property type="entry name" value="PP-bd_ACP"/>
</dbReference>
<dbReference type="SMART" id="SM00825">
    <property type="entry name" value="PKS_KS"/>
    <property type="match status" value="1"/>
</dbReference>
<dbReference type="InterPro" id="IPR018201">
    <property type="entry name" value="Ketoacyl_synth_AS"/>
</dbReference>
<dbReference type="GO" id="GO:0004315">
    <property type="term" value="F:3-oxoacyl-[acyl-carrier-protein] synthase activity"/>
    <property type="evidence" value="ECO:0007669"/>
    <property type="project" value="InterPro"/>
</dbReference>
<dbReference type="Proteomes" id="UP000595636">
    <property type="component" value="Chromosome"/>
</dbReference>
<dbReference type="InterPro" id="IPR016035">
    <property type="entry name" value="Acyl_Trfase/lysoPLipase"/>
</dbReference>
<evidence type="ECO:0000256" key="3">
    <source>
        <dbReference type="ARBA" id="ARBA00022450"/>
    </source>
</evidence>
<dbReference type="Gene3D" id="3.90.180.10">
    <property type="entry name" value="Medium-chain alcohol dehydrogenases, catalytic domain"/>
    <property type="match status" value="1"/>
</dbReference>
<evidence type="ECO:0000259" key="12">
    <source>
        <dbReference type="PROSITE" id="PS52019"/>
    </source>
</evidence>
<dbReference type="InterPro" id="IPR016039">
    <property type="entry name" value="Thiolase-like"/>
</dbReference>
<dbReference type="SUPFAM" id="SSF53901">
    <property type="entry name" value="Thiolase-like"/>
    <property type="match status" value="1"/>
</dbReference>
<dbReference type="Pfam" id="PF13602">
    <property type="entry name" value="ADH_zinc_N_2"/>
    <property type="match status" value="1"/>
</dbReference>
<dbReference type="SMART" id="SM01294">
    <property type="entry name" value="PKS_PP_betabranch"/>
    <property type="match status" value="1"/>
</dbReference>
<dbReference type="GO" id="GO:0016491">
    <property type="term" value="F:oxidoreductase activity"/>
    <property type="evidence" value="ECO:0007669"/>
    <property type="project" value="InterPro"/>
</dbReference>
<sequence>MENEKKLLDYLKRATTDLREVRRRLRELEERDQEPIAIVGIGCRFPRGIRTPEQLWTLVADGEEALTPFPEDRGWDVDSLYHPDPEHLGTSYTKVGAFLHDAAEFDPGFFGISPREALAMDPQQRLLLETSWEAIERAGIDPTTLRGSRTGVFTGLMYFDYGSRVQSAPDDIEGYLGNGSAGSIASGRVSYTFGFEGPAVTVDTACSSSLVAIHLAAQSLRKGESTLALAGGASVMSTPDVFVDFSRQRGLSADGRCKAYAAGADGTGWGEGAGVLLLERLSDARRNGHQVLGIVRGSAVNQDGASSGLTAPNGPSQQRVIRQALANAGLTAAEVDAVEGHGTGTTLGDPIEAQALLATYGQERDGDRPLWLGSVKSNVGHTQAAAGVAGVIKMVMAMRAGVLPRTLHVDEPSPHVDWSAGAVELLSEARGWPEVGRPRRAGVSSFGISGTNAHVIVEQAPVDEPAADGVVEPGVVPSVPVPWVVSGKSAVALAGQAERLADAVSGAGEVSVSGVGWSLVSGRSVFRHRAVVVGQDLDGLLAGVRGLAAGQSDADVPGLVSGVADVSGRRVFVFPGQGSQWVGMAEALLESSPVFASRLGECAAALEPFVDWSLLDVVRGVDGAASLERVDVVQPVLWAVMVSLAEVWRSVGVEPDAVVGHSQGEIAAAVVGGWLSLSDSARVVALRSKAIREVLAGGGGMLAVQAPADDVALWLEDVQGVGIAAVNGPRSVVLSGTREGLEACVEVWSARGVWVKWVPVDYASHSEQVEQVRDRILADLAEITPLSGGVPMLSTMTGEWVADADGAEGGGLGAGYWVENLRRPVRFADATRRLTAEGFGAFVEVSAHPVLVMGIEETVDAARAEAGPEDAASVVAVGTLRRGEGGWDQFLRSLAGLFVRGAAEPDWQILLGGPQPRVELPTYAFQRERLWLDATAVAGDVAGLGQVAVEHALLGAGVGVAGGGGVLFTGRVGLSSHAWLADHAVSGVVLLPGAAFVELVVRAGDEVGCGRVEELMLAAPLVVPARGAVQVQVVVGAVGDGGRRTVGVYSSGSGEGVEGEWVCHATGFLTPDSAPQSGGGSVLSAAWPPPGAERVDLVGVYEDLAVEGYEYGPVFQGLNGVWRNGEEVFAEVALPDGTAVGGFGLHPALLDAALQAAGFGSFTSDPDPDPATNSEAGSGGGVRLPFAWSGVSLYASGASSLRVRLWPVGEDGFGVELADAAGLPVARVDSLVTREISAEQLNAAAGGRDVTDGALWRLSWTPVASADSEGSGPEWVVLGEGSTLAGAADTMVDLAEIKVLADAGGEVPEWVLVDVEAWAAAASTESGADVPDVVRSVTGRALTLAQEWLSDDRWASSRLVWVTRGAVGVHAHEPVPGLAHSGVWGLVRAAQSEHPDRFALLDLDPATDLAGPVGSADAPHTPLDGILAVLASGEPQLAVREGELLAARLAPARSGDALTAPAGDAPWRLAKDPGGNLDALTVVPAPDTAETLGEGEVRIAVHAAGVNFRDVLMALGMVPARGTQLGGEAAGVVTHIGPGVTGVAVGDRVMGVFDGPFGPVAVADRRMVARIPDAWTYAEAATVPLVYLTAYYGLVDLASVKPGDRVLVHAATGGVGMAAVQLARHLGAEVYGTASPGKWATLRAMGFDERHLASSRSLDFADHFLSDGGVDVVLNSLAHEYVDASLRLLPRGGHFLEMGKTDIREADEVAAAHPGVTYQAYDLTVFTGVGSPGAIPERIQEILSELLALFDKGVLRPLPVTTWDVRRASAALRHMSQARHTGKIALTVPQRLNPGGTALVTGGTGVLGSLLARHLVTEHGVRNLLLVSRRGEDAPGAEAQREELAALGAEVRIVACDTSDRAALEALLATVPAEAPLTGVFHTAGVLDDGVVEAMTPERVDAVMRPKVDAAWNLHELTRDLDLAAFVLYSSAAGVSGDAGQANYAAANVFLDALAQRRRAAGLPGQSLAWGLWEDRSEMTGHLGDADLARLADAGVRGFAAAEGLALLDHAHGFDEALLVPMRLDTAALAADASPVPHLFRGIVRAPVARRVAADDMGSQGTDLETRLASLSPAERNETVLDLVRERVAAVLGHAGPDAVEPARAFKEIGFDSLTAVELRNRLNTATGLRLSATLVFDYPTPTALAQYLLTELAPGLPTEEPLGVRLLEQLAHIETVMGESATTADLDADLHSAVTARLNGILTAWNSAQRAPDQGAAAVELDSASDDEIFDFIDSTFGKS</sequence>
<name>A0A7T7RFU6_9ACTN</name>
<dbReference type="PROSITE" id="PS00606">
    <property type="entry name" value="KS3_1"/>
    <property type="match status" value="1"/>
</dbReference>
<dbReference type="InterPro" id="IPR049552">
    <property type="entry name" value="PKS_DH_N"/>
</dbReference>
<feature type="domain" description="PKS/mFAS DH" evidence="12">
    <location>
        <begin position="951"/>
        <end position="1242"/>
    </location>
</feature>
<dbReference type="Pfam" id="PF00550">
    <property type="entry name" value="PP-binding"/>
    <property type="match status" value="1"/>
</dbReference>
<dbReference type="Pfam" id="PF22953">
    <property type="entry name" value="SpnB_Rossmann"/>
    <property type="match status" value="1"/>
</dbReference>
<dbReference type="PROSITE" id="PS50075">
    <property type="entry name" value="CARRIER"/>
    <property type="match status" value="1"/>
</dbReference>
<dbReference type="PROSITE" id="PS52004">
    <property type="entry name" value="KS3_2"/>
    <property type="match status" value="1"/>
</dbReference>
<dbReference type="Gene3D" id="3.10.129.110">
    <property type="entry name" value="Polyketide synthase dehydratase"/>
    <property type="match status" value="1"/>
</dbReference>
<dbReference type="SUPFAM" id="SSF55048">
    <property type="entry name" value="Probable ACP-binding domain of malonyl-CoA ACP transacylase"/>
    <property type="match status" value="1"/>
</dbReference>
<dbReference type="InterPro" id="IPR020807">
    <property type="entry name" value="PKS_DH"/>
</dbReference>
<keyword evidence="4" id="KW-0597">Phosphoprotein</keyword>
<dbReference type="Pfam" id="PF08240">
    <property type="entry name" value="ADH_N"/>
    <property type="match status" value="1"/>
</dbReference>
<dbReference type="SUPFAM" id="SSF51735">
    <property type="entry name" value="NAD(P)-binding Rossmann-fold domains"/>
    <property type="match status" value="3"/>
</dbReference>
<dbReference type="SUPFAM" id="SSF52151">
    <property type="entry name" value="FabD/lysophospholipase-like"/>
    <property type="match status" value="1"/>
</dbReference>
<dbReference type="Pfam" id="PF00109">
    <property type="entry name" value="ketoacyl-synt"/>
    <property type="match status" value="1"/>
</dbReference>
<keyword evidence="14" id="KW-1185">Reference proteome</keyword>
<dbReference type="FunFam" id="3.90.180.10:FF:000032">
    <property type="entry name" value="Probable polyketide synthase pks1"/>
    <property type="match status" value="1"/>
</dbReference>
<dbReference type="PANTHER" id="PTHR43775:SF51">
    <property type="entry name" value="INACTIVE PHENOLPHTHIOCEROL SYNTHESIS POLYKETIDE SYNTHASE TYPE I PKS1-RELATED"/>
    <property type="match status" value="1"/>
</dbReference>
<dbReference type="SMART" id="SM00829">
    <property type="entry name" value="PKS_ER"/>
    <property type="match status" value="1"/>
</dbReference>
<keyword evidence="7" id="KW-0511">Multifunctional enzyme</keyword>
<evidence type="ECO:0000256" key="2">
    <source>
        <dbReference type="ARBA" id="ARBA00004792"/>
    </source>
</evidence>
<dbReference type="PANTHER" id="PTHR43775">
    <property type="entry name" value="FATTY ACID SYNTHASE"/>
    <property type="match status" value="1"/>
</dbReference>
<dbReference type="Gene3D" id="3.30.70.3290">
    <property type="match status" value="1"/>
</dbReference>
<feature type="active site" description="Proton acceptor; for dehydratase activity" evidence="9">
    <location>
        <position position="983"/>
    </location>
</feature>
<keyword evidence="8" id="KW-0012">Acyltransferase</keyword>
<dbReference type="Gene3D" id="3.40.366.10">
    <property type="entry name" value="Malonyl-Coenzyme A Acyl Carrier Protein, domain 2"/>
    <property type="match status" value="1"/>
</dbReference>
<reference evidence="13 14" key="1">
    <citation type="submission" date="2020-12" db="EMBL/GenBank/DDBJ databases">
        <title>A novel species.</title>
        <authorList>
            <person name="Li K."/>
        </authorList>
    </citation>
    <scope>NUCLEOTIDE SEQUENCE [LARGE SCALE GENOMIC DNA]</scope>
    <source>
        <strain evidence="13 14">ZYC-3</strain>
    </source>
</reference>
<dbReference type="FunFam" id="3.40.50.720:FF:000209">
    <property type="entry name" value="Polyketide synthase Pks12"/>
    <property type="match status" value="1"/>
</dbReference>
<keyword evidence="3" id="KW-0596">Phosphopantetheine</keyword>
<dbReference type="Pfam" id="PF14765">
    <property type="entry name" value="PS-DH"/>
    <property type="match status" value="1"/>
</dbReference>
<dbReference type="CDD" id="cd08956">
    <property type="entry name" value="KR_3_FAS_SDR_x"/>
    <property type="match status" value="1"/>
</dbReference>
<dbReference type="InterPro" id="IPR050091">
    <property type="entry name" value="PKS_NRPS_Biosynth_Enz"/>
</dbReference>
<dbReference type="Gene3D" id="3.40.50.11460">
    <property type="match status" value="1"/>
</dbReference>
<feature type="region of interest" description="N-terminal hotdog fold" evidence="9">
    <location>
        <begin position="951"/>
        <end position="1076"/>
    </location>
</feature>
<dbReference type="FunFam" id="1.10.1200.10:FF:000007">
    <property type="entry name" value="Probable polyketide synthase pks17"/>
    <property type="match status" value="1"/>
</dbReference>
<evidence type="ECO:0000256" key="5">
    <source>
        <dbReference type="ARBA" id="ARBA00022679"/>
    </source>
</evidence>
<evidence type="ECO:0000259" key="11">
    <source>
        <dbReference type="PROSITE" id="PS52004"/>
    </source>
</evidence>
<dbReference type="Gene3D" id="1.10.1200.10">
    <property type="entry name" value="ACP-like"/>
    <property type="match status" value="1"/>
</dbReference>
<dbReference type="InterPro" id="IPR049551">
    <property type="entry name" value="PKS_DH_C"/>
</dbReference>
<dbReference type="InterPro" id="IPR014031">
    <property type="entry name" value="Ketoacyl_synth_C"/>
</dbReference>
<dbReference type="InterPro" id="IPR014043">
    <property type="entry name" value="Acyl_transferase_dom"/>
</dbReference>
<dbReference type="SMART" id="SM00822">
    <property type="entry name" value="PKS_KR"/>
    <property type="match status" value="1"/>
</dbReference>
<comment type="pathway">
    <text evidence="2">Antibiotic biosynthesis.</text>
</comment>
<dbReference type="Pfam" id="PF08990">
    <property type="entry name" value="Docking"/>
    <property type="match status" value="1"/>
</dbReference>
<evidence type="ECO:0000256" key="6">
    <source>
        <dbReference type="ARBA" id="ARBA00023194"/>
    </source>
</evidence>
<evidence type="ECO:0000256" key="8">
    <source>
        <dbReference type="ARBA" id="ARBA00023315"/>
    </source>
</evidence>
<dbReference type="InterPro" id="IPR020843">
    <property type="entry name" value="ER"/>
</dbReference>
<dbReference type="Gene3D" id="3.40.47.10">
    <property type="match status" value="1"/>
</dbReference>
<dbReference type="Pfam" id="PF16197">
    <property type="entry name" value="KAsynt_C_assoc"/>
    <property type="match status" value="1"/>
</dbReference>
<dbReference type="Pfam" id="PF02801">
    <property type="entry name" value="Ketoacyl-synt_C"/>
    <property type="match status" value="1"/>
</dbReference>
<dbReference type="InterPro" id="IPR016036">
    <property type="entry name" value="Malonyl_transacylase_ACP-bd"/>
</dbReference>
<feature type="region of interest" description="C-terminal hotdog fold" evidence="9">
    <location>
        <begin position="1092"/>
        <end position="1242"/>
    </location>
</feature>
<dbReference type="PROSITE" id="PS52019">
    <property type="entry name" value="PKS_MFAS_DH"/>
    <property type="match status" value="1"/>
</dbReference>
<dbReference type="InterPro" id="IPR013968">
    <property type="entry name" value="PKS_KR"/>
</dbReference>
<dbReference type="InterPro" id="IPR049900">
    <property type="entry name" value="PKS_mFAS_DH"/>
</dbReference>
<dbReference type="GO" id="GO:0031177">
    <property type="term" value="F:phosphopantetheine binding"/>
    <property type="evidence" value="ECO:0007669"/>
    <property type="project" value="InterPro"/>
</dbReference>
<dbReference type="InterPro" id="IPR020806">
    <property type="entry name" value="PKS_PP-bd"/>
</dbReference>
<dbReference type="InterPro" id="IPR014030">
    <property type="entry name" value="Ketoacyl_synth_N"/>
</dbReference>
<dbReference type="SMART" id="SM00823">
    <property type="entry name" value="PKS_PP"/>
    <property type="match status" value="1"/>
</dbReference>
<dbReference type="InterPro" id="IPR042104">
    <property type="entry name" value="PKS_dehydratase_sf"/>
</dbReference>
<dbReference type="SMART" id="SM00826">
    <property type="entry name" value="PKS_DH"/>
    <property type="match status" value="1"/>
</dbReference>